<dbReference type="HOGENOM" id="CLU_2833828_0_0_1"/>
<dbReference type="AlphaFoldDB" id="B4JLN4"/>
<dbReference type="EMBL" id="CH916371">
    <property type="protein sequence ID" value="EDV91645.1"/>
    <property type="molecule type" value="Genomic_DNA"/>
</dbReference>
<dbReference type="Proteomes" id="UP000001070">
    <property type="component" value="Unassembled WGS sequence"/>
</dbReference>
<evidence type="ECO:0000313" key="2">
    <source>
        <dbReference type="EMBL" id="EDV91645.1"/>
    </source>
</evidence>
<accession>B4JLN4</accession>
<protein>
    <submittedName>
        <fullName evidence="2">GH24480</fullName>
    </submittedName>
</protein>
<sequence length="66" mass="7260">MRLSLLVPLRSCCYVTDSRKTGENTPDSQDAQDSTDNGDVATECKWLVDVERDRMRNTATHGAATG</sequence>
<evidence type="ECO:0000313" key="3">
    <source>
        <dbReference type="Proteomes" id="UP000001070"/>
    </source>
</evidence>
<reference evidence="2 3" key="1">
    <citation type="journal article" date="2007" name="Nature">
        <title>Evolution of genes and genomes on the Drosophila phylogeny.</title>
        <authorList>
            <consortium name="Drosophila 12 Genomes Consortium"/>
            <person name="Clark A.G."/>
            <person name="Eisen M.B."/>
            <person name="Smith D.R."/>
            <person name="Bergman C.M."/>
            <person name="Oliver B."/>
            <person name="Markow T.A."/>
            <person name="Kaufman T.C."/>
            <person name="Kellis M."/>
            <person name="Gelbart W."/>
            <person name="Iyer V.N."/>
            <person name="Pollard D.A."/>
            <person name="Sackton T.B."/>
            <person name="Larracuente A.M."/>
            <person name="Singh N.D."/>
            <person name="Abad J.P."/>
            <person name="Abt D.N."/>
            <person name="Adryan B."/>
            <person name="Aguade M."/>
            <person name="Akashi H."/>
            <person name="Anderson W.W."/>
            <person name="Aquadro C.F."/>
            <person name="Ardell D.H."/>
            <person name="Arguello R."/>
            <person name="Artieri C.G."/>
            <person name="Barbash D.A."/>
            <person name="Barker D."/>
            <person name="Barsanti P."/>
            <person name="Batterham P."/>
            <person name="Batzoglou S."/>
            <person name="Begun D."/>
            <person name="Bhutkar A."/>
            <person name="Blanco E."/>
            <person name="Bosak S.A."/>
            <person name="Bradley R.K."/>
            <person name="Brand A.D."/>
            <person name="Brent M.R."/>
            <person name="Brooks A.N."/>
            <person name="Brown R.H."/>
            <person name="Butlin R.K."/>
            <person name="Caggese C."/>
            <person name="Calvi B.R."/>
            <person name="Bernardo de Carvalho A."/>
            <person name="Caspi A."/>
            <person name="Castrezana S."/>
            <person name="Celniker S.E."/>
            <person name="Chang J.L."/>
            <person name="Chapple C."/>
            <person name="Chatterji S."/>
            <person name="Chinwalla A."/>
            <person name="Civetta A."/>
            <person name="Clifton S.W."/>
            <person name="Comeron J.M."/>
            <person name="Costello J.C."/>
            <person name="Coyne J.A."/>
            <person name="Daub J."/>
            <person name="David R.G."/>
            <person name="Delcher A.L."/>
            <person name="Delehaunty K."/>
            <person name="Do C.B."/>
            <person name="Ebling H."/>
            <person name="Edwards K."/>
            <person name="Eickbush T."/>
            <person name="Evans J.D."/>
            <person name="Filipski A."/>
            <person name="Findeiss S."/>
            <person name="Freyhult E."/>
            <person name="Fulton L."/>
            <person name="Fulton R."/>
            <person name="Garcia A.C."/>
            <person name="Gardiner A."/>
            <person name="Garfield D.A."/>
            <person name="Garvin B.E."/>
            <person name="Gibson G."/>
            <person name="Gilbert D."/>
            <person name="Gnerre S."/>
            <person name="Godfrey J."/>
            <person name="Good R."/>
            <person name="Gotea V."/>
            <person name="Gravely B."/>
            <person name="Greenberg A.J."/>
            <person name="Griffiths-Jones S."/>
            <person name="Gross S."/>
            <person name="Guigo R."/>
            <person name="Gustafson E.A."/>
            <person name="Haerty W."/>
            <person name="Hahn M.W."/>
            <person name="Halligan D.L."/>
            <person name="Halpern A.L."/>
            <person name="Halter G.M."/>
            <person name="Han M.V."/>
            <person name="Heger A."/>
            <person name="Hillier L."/>
            <person name="Hinrichs A.S."/>
            <person name="Holmes I."/>
            <person name="Hoskins R.A."/>
            <person name="Hubisz M.J."/>
            <person name="Hultmark D."/>
            <person name="Huntley M.A."/>
            <person name="Jaffe D.B."/>
            <person name="Jagadeeshan S."/>
            <person name="Jeck W.R."/>
            <person name="Johnson J."/>
            <person name="Jones C.D."/>
            <person name="Jordan W.C."/>
            <person name="Karpen G.H."/>
            <person name="Kataoka E."/>
            <person name="Keightley P.D."/>
            <person name="Kheradpour P."/>
            <person name="Kirkness E.F."/>
            <person name="Koerich L.B."/>
            <person name="Kristiansen K."/>
            <person name="Kudrna D."/>
            <person name="Kulathinal R.J."/>
            <person name="Kumar S."/>
            <person name="Kwok R."/>
            <person name="Lander E."/>
            <person name="Langley C.H."/>
            <person name="Lapoint R."/>
            <person name="Lazzaro B.P."/>
            <person name="Lee S.J."/>
            <person name="Levesque L."/>
            <person name="Li R."/>
            <person name="Lin C.F."/>
            <person name="Lin M.F."/>
            <person name="Lindblad-Toh K."/>
            <person name="Llopart A."/>
            <person name="Long M."/>
            <person name="Low L."/>
            <person name="Lozovsky E."/>
            <person name="Lu J."/>
            <person name="Luo M."/>
            <person name="Machado C.A."/>
            <person name="Makalowski W."/>
            <person name="Marzo M."/>
            <person name="Matsuda M."/>
            <person name="Matzkin L."/>
            <person name="McAllister B."/>
            <person name="McBride C.S."/>
            <person name="McKernan B."/>
            <person name="McKernan K."/>
            <person name="Mendez-Lago M."/>
            <person name="Minx P."/>
            <person name="Mollenhauer M.U."/>
            <person name="Montooth K."/>
            <person name="Mount S.M."/>
            <person name="Mu X."/>
            <person name="Myers E."/>
            <person name="Negre B."/>
            <person name="Newfeld S."/>
            <person name="Nielsen R."/>
            <person name="Noor M.A."/>
            <person name="O'Grady P."/>
            <person name="Pachter L."/>
            <person name="Papaceit M."/>
            <person name="Parisi M.J."/>
            <person name="Parisi M."/>
            <person name="Parts L."/>
            <person name="Pedersen J.S."/>
            <person name="Pesole G."/>
            <person name="Phillippy A.M."/>
            <person name="Ponting C.P."/>
            <person name="Pop M."/>
            <person name="Porcelli D."/>
            <person name="Powell J.R."/>
            <person name="Prohaska S."/>
            <person name="Pruitt K."/>
            <person name="Puig M."/>
            <person name="Quesneville H."/>
            <person name="Ram K.R."/>
            <person name="Rand D."/>
            <person name="Rasmussen M.D."/>
            <person name="Reed L.K."/>
            <person name="Reenan R."/>
            <person name="Reily A."/>
            <person name="Remington K.A."/>
            <person name="Rieger T.T."/>
            <person name="Ritchie M.G."/>
            <person name="Robin C."/>
            <person name="Rogers Y.H."/>
            <person name="Rohde C."/>
            <person name="Rozas J."/>
            <person name="Rubenfield M.J."/>
            <person name="Ruiz A."/>
            <person name="Russo S."/>
            <person name="Salzberg S.L."/>
            <person name="Sanchez-Gracia A."/>
            <person name="Saranga D.J."/>
            <person name="Sato H."/>
            <person name="Schaeffer S.W."/>
            <person name="Schatz M.C."/>
            <person name="Schlenke T."/>
            <person name="Schwartz R."/>
            <person name="Segarra C."/>
            <person name="Singh R.S."/>
            <person name="Sirot L."/>
            <person name="Sirota M."/>
            <person name="Sisneros N.B."/>
            <person name="Smith C.D."/>
            <person name="Smith T.F."/>
            <person name="Spieth J."/>
            <person name="Stage D.E."/>
            <person name="Stark A."/>
            <person name="Stephan W."/>
            <person name="Strausberg R.L."/>
            <person name="Strempel S."/>
            <person name="Sturgill D."/>
            <person name="Sutton G."/>
            <person name="Sutton G.G."/>
            <person name="Tao W."/>
            <person name="Teichmann S."/>
            <person name="Tobari Y.N."/>
            <person name="Tomimura Y."/>
            <person name="Tsolas J.M."/>
            <person name="Valente V.L."/>
            <person name="Venter E."/>
            <person name="Venter J.C."/>
            <person name="Vicario S."/>
            <person name="Vieira F.G."/>
            <person name="Vilella A.J."/>
            <person name="Villasante A."/>
            <person name="Walenz B."/>
            <person name="Wang J."/>
            <person name="Wasserman M."/>
            <person name="Watts T."/>
            <person name="Wilson D."/>
            <person name="Wilson R.K."/>
            <person name="Wing R.A."/>
            <person name="Wolfner M.F."/>
            <person name="Wong A."/>
            <person name="Wong G.K."/>
            <person name="Wu C.I."/>
            <person name="Wu G."/>
            <person name="Yamamoto D."/>
            <person name="Yang H.P."/>
            <person name="Yang S.P."/>
            <person name="Yorke J.A."/>
            <person name="Yoshida K."/>
            <person name="Zdobnov E."/>
            <person name="Zhang P."/>
            <person name="Zhang Y."/>
            <person name="Zimin A.V."/>
            <person name="Baldwin J."/>
            <person name="Abdouelleil A."/>
            <person name="Abdulkadir J."/>
            <person name="Abebe A."/>
            <person name="Abera B."/>
            <person name="Abreu J."/>
            <person name="Acer S.C."/>
            <person name="Aftuck L."/>
            <person name="Alexander A."/>
            <person name="An P."/>
            <person name="Anderson E."/>
            <person name="Anderson S."/>
            <person name="Arachi H."/>
            <person name="Azer M."/>
            <person name="Bachantsang P."/>
            <person name="Barry A."/>
            <person name="Bayul T."/>
            <person name="Berlin A."/>
            <person name="Bessette D."/>
            <person name="Bloom T."/>
            <person name="Blye J."/>
            <person name="Boguslavskiy L."/>
            <person name="Bonnet C."/>
            <person name="Boukhgalter B."/>
            <person name="Bourzgui I."/>
            <person name="Brown A."/>
            <person name="Cahill P."/>
            <person name="Channer S."/>
            <person name="Cheshatsang Y."/>
            <person name="Chuda L."/>
            <person name="Citroen M."/>
            <person name="Collymore A."/>
            <person name="Cooke P."/>
            <person name="Costello M."/>
            <person name="D'Aco K."/>
            <person name="Daza R."/>
            <person name="De Haan G."/>
            <person name="DeGray S."/>
            <person name="DeMaso C."/>
            <person name="Dhargay N."/>
            <person name="Dooley K."/>
            <person name="Dooley E."/>
            <person name="Doricent M."/>
            <person name="Dorje P."/>
            <person name="Dorjee K."/>
            <person name="Dupes A."/>
            <person name="Elong R."/>
            <person name="Falk J."/>
            <person name="Farina A."/>
            <person name="Faro S."/>
            <person name="Ferguson D."/>
            <person name="Fisher S."/>
            <person name="Foley C.D."/>
            <person name="Franke A."/>
            <person name="Friedrich D."/>
            <person name="Gadbois L."/>
            <person name="Gearin G."/>
            <person name="Gearin C.R."/>
            <person name="Giannoukos G."/>
            <person name="Goode T."/>
            <person name="Graham J."/>
            <person name="Grandbois E."/>
            <person name="Grewal S."/>
            <person name="Gyaltsen K."/>
            <person name="Hafez N."/>
            <person name="Hagos B."/>
            <person name="Hall J."/>
            <person name="Henson C."/>
            <person name="Hollinger A."/>
            <person name="Honan T."/>
            <person name="Huard M.D."/>
            <person name="Hughes L."/>
            <person name="Hurhula B."/>
            <person name="Husby M.E."/>
            <person name="Kamat A."/>
            <person name="Kanga B."/>
            <person name="Kashin S."/>
            <person name="Khazanovich D."/>
            <person name="Kisner P."/>
            <person name="Lance K."/>
            <person name="Lara M."/>
            <person name="Lee W."/>
            <person name="Lennon N."/>
            <person name="Letendre F."/>
            <person name="LeVine R."/>
            <person name="Lipovsky A."/>
            <person name="Liu X."/>
            <person name="Liu J."/>
            <person name="Liu S."/>
            <person name="Lokyitsang T."/>
            <person name="Lokyitsang Y."/>
            <person name="Lubonja R."/>
            <person name="Lui A."/>
            <person name="MacDonald P."/>
            <person name="Magnisalis V."/>
            <person name="Maru K."/>
            <person name="Matthews C."/>
            <person name="McCusker W."/>
            <person name="McDonough S."/>
            <person name="Mehta T."/>
            <person name="Meldrim J."/>
            <person name="Meneus L."/>
            <person name="Mihai O."/>
            <person name="Mihalev A."/>
            <person name="Mihova T."/>
            <person name="Mittelman R."/>
            <person name="Mlenga V."/>
            <person name="Montmayeur A."/>
            <person name="Mulrain L."/>
            <person name="Navidi A."/>
            <person name="Naylor J."/>
            <person name="Negash T."/>
            <person name="Nguyen T."/>
            <person name="Nguyen N."/>
            <person name="Nicol R."/>
            <person name="Norbu C."/>
            <person name="Norbu N."/>
            <person name="Novod N."/>
            <person name="O'Neill B."/>
            <person name="Osman S."/>
            <person name="Markiewicz E."/>
            <person name="Oyono O.L."/>
            <person name="Patti C."/>
            <person name="Phunkhang P."/>
            <person name="Pierre F."/>
            <person name="Priest M."/>
            <person name="Raghuraman S."/>
            <person name="Rege F."/>
            <person name="Reyes R."/>
            <person name="Rise C."/>
            <person name="Rogov P."/>
            <person name="Ross K."/>
            <person name="Ryan E."/>
            <person name="Settipalli S."/>
            <person name="Shea T."/>
            <person name="Sherpa N."/>
            <person name="Shi L."/>
            <person name="Shih D."/>
            <person name="Sparrow T."/>
            <person name="Spaulding J."/>
            <person name="Stalker J."/>
            <person name="Stange-Thomann N."/>
            <person name="Stavropoulos S."/>
            <person name="Stone C."/>
            <person name="Strader C."/>
            <person name="Tesfaye S."/>
            <person name="Thomson T."/>
            <person name="Thoulutsang Y."/>
            <person name="Thoulutsang D."/>
            <person name="Topham K."/>
            <person name="Topping I."/>
            <person name="Tsamla T."/>
            <person name="Vassiliev H."/>
            <person name="Vo A."/>
            <person name="Wangchuk T."/>
            <person name="Wangdi T."/>
            <person name="Weiand M."/>
            <person name="Wilkinson J."/>
            <person name="Wilson A."/>
            <person name="Yadav S."/>
            <person name="Young G."/>
            <person name="Yu Q."/>
            <person name="Zembek L."/>
            <person name="Zhong D."/>
            <person name="Zimmer A."/>
            <person name="Zwirko Z."/>
            <person name="Jaffe D.B."/>
            <person name="Alvarez P."/>
            <person name="Brockman W."/>
            <person name="Butler J."/>
            <person name="Chin C."/>
            <person name="Gnerre S."/>
            <person name="Grabherr M."/>
            <person name="Kleber M."/>
            <person name="Mauceli E."/>
            <person name="MacCallum I."/>
        </authorList>
    </citation>
    <scope>NUCLEOTIDE SEQUENCE [LARGE SCALE GENOMIC DNA]</scope>
    <source>
        <strain evidence="3">Tucson 15287-2541.00</strain>
    </source>
</reference>
<evidence type="ECO:0000256" key="1">
    <source>
        <dbReference type="SAM" id="MobiDB-lite"/>
    </source>
</evidence>
<feature type="region of interest" description="Disordered" evidence="1">
    <location>
        <begin position="17"/>
        <end position="38"/>
    </location>
</feature>
<proteinExistence type="predicted"/>
<feature type="compositionally biased region" description="Polar residues" evidence="1">
    <location>
        <begin position="23"/>
        <end position="37"/>
    </location>
</feature>
<organism evidence="3">
    <name type="scientific">Drosophila grimshawi</name>
    <name type="common">Hawaiian fruit fly</name>
    <name type="synonym">Idiomyia grimshawi</name>
    <dbReference type="NCBI Taxonomy" id="7222"/>
    <lineage>
        <taxon>Eukaryota</taxon>
        <taxon>Metazoa</taxon>
        <taxon>Ecdysozoa</taxon>
        <taxon>Arthropoda</taxon>
        <taxon>Hexapoda</taxon>
        <taxon>Insecta</taxon>
        <taxon>Pterygota</taxon>
        <taxon>Neoptera</taxon>
        <taxon>Endopterygota</taxon>
        <taxon>Diptera</taxon>
        <taxon>Brachycera</taxon>
        <taxon>Muscomorpha</taxon>
        <taxon>Ephydroidea</taxon>
        <taxon>Drosophilidae</taxon>
        <taxon>Drosophila</taxon>
        <taxon>Hawaiian Drosophila</taxon>
    </lineage>
</organism>
<dbReference type="InParanoid" id="B4JLN4"/>
<name>B4JLN4_DROGR</name>
<keyword evidence="3" id="KW-1185">Reference proteome</keyword>
<gene>
    <name evidence="2" type="primary">Dgri\GH24480</name>
    <name evidence="2" type="ORF">Dgri_GH24480</name>
</gene>